<name>A0A345XVC9_9ACTN</name>
<dbReference type="PANTHER" id="PTHR30461:SF23">
    <property type="entry name" value="DNA RECOMBINASE-RELATED"/>
    <property type="match status" value="1"/>
</dbReference>
<evidence type="ECO:0000313" key="3">
    <source>
        <dbReference type="EMBL" id="AXK35595.1"/>
    </source>
</evidence>
<keyword evidence="4" id="KW-1185">Reference proteome</keyword>
<feature type="domain" description="Recombinase" evidence="2">
    <location>
        <begin position="191"/>
        <end position="352"/>
    </location>
</feature>
<dbReference type="SMART" id="SM00857">
    <property type="entry name" value="Resolvase"/>
    <property type="match status" value="1"/>
</dbReference>
<dbReference type="InterPro" id="IPR006119">
    <property type="entry name" value="Resolv_N"/>
</dbReference>
<evidence type="ECO:0000313" key="4">
    <source>
        <dbReference type="Proteomes" id="UP000254425"/>
    </source>
</evidence>
<dbReference type="Gene3D" id="3.40.50.1390">
    <property type="entry name" value="Resolvase, N-terminal catalytic domain"/>
    <property type="match status" value="1"/>
</dbReference>
<dbReference type="AlphaFoldDB" id="A0A345XVC9"/>
<dbReference type="Pfam" id="PF00239">
    <property type="entry name" value="Resolvase"/>
    <property type="match status" value="1"/>
</dbReference>
<feature type="region of interest" description="Disordered" evidence="1">
    <location>
        <begin position="1"/>
        <end position="26"/>
    </location>
</feature>
<evidence type="ECO:0000259" key="2">
    <source>
        <dbReference type="PROSITE" id="PS51737"/>
    </source>
</evidence>
<organism evidence="3 4">
    <name type="scientific">Streptomyces armeniacus</name>
    <dbReference type="NCBI Taxonomy" id="83291"/>
    <lineage>
        <taxon>Bacteria</taxon>
        <taxon>Bacillati</taxon>
        <taxon>Actinomycetota</taxon>
        <taxon>Actinomycetes</taxon>
        <taxon>Kitasatosporales</taxon>
        <taxon>Streptomycetaceae</taxon>
        <taxon>Streptomyces</taxon>
    </lineage>
</organism>
<dbReference type="InterPro" id="IPR038109">
    <property type="entry name" value="DNA_bind_recomb_sf"/>
</dbReference>
<dbReference type="Proteomes" id="UP000254425">
    <property type="component" value="Chromosome"/>
</dbReference>
<dbReference type="SUPFAM" id="SSF53041">
    <property type="entry name" value="Resolvase-like"/>
    <property type="match status" value="1"/>
</dbReference>
<dbReference type="CDD" id="cd00338">
    <property type="entry name" value="Ser_Recombinase"/>
    <property type="match status" value="1"/>
</dbReference>
<reference evidence="3 4" key="1">
    <citation type="submission" date="2018-07" db="EMBL/GenBank/DDBJ databases">
        <title>Draft genome of the type strain Streptomyces armeniacus ATCC 15676.</title>
        <authorList>
            <person name="Labana P."/>
            <person name="Gosse J.T."/>
            <person name="Boddy C.N."/>
        </authorList>
    </citation>
    <scope>NUCLEOTIDE SEQUENCE [LARGE SCALE GENOMIC DNA]</scope>
    <source>
        <strain evidence="3 4">ATCC 15676</strain>
    </source>
</reference>
<dbReference type="InterPro" id="IPR050639">
    <property type="entry name" value="SSR_resolvase"/>
</dbReference>
<dbReference type="GO" id="GO:0003677">
    <property type="term" value="F:DNA binding"/>
    <property type="evidence" value="ECO:0007669"/>
    <property type="project" value="InterPro"/>
</dbReference>
<dbReference type="PROSITE" id="PS51737">
    <property type="entry name" value="RECOMBINASE_DNA_BIND"/>
    <property type="match status" value="1"/>
</dbReference>
<protein>
    <submittedName>
        <fullName evidence="3">Recombinase family protein</fullName>
    </submittedName>
</protein>
<accession>A0A345XVC9</accession>
<dbReference type="InterPro" id="IPR036162">
    <property type="entry name" value="Resolvase-like_N_sf"/>
</dbReference>
<sequence length="587" mass="65859">MPQSDPSSPPWLRQWHAPPATTVPGRRAPRFAFYGRVSTEDQQDPEASRLWQRGRAEALIAARGGEIVAEYFDVGESRALPWKRRPRASALLAHLADRDREFDALVIGEPQRAFYGNQFGDTFPLFVHYNVPLWVPEVGGAIDGDNEAHDLIMSVFGGMSKGERNRIKVRVHAAMSSQTLMEGRFLGGRPPYGYRLRDLGPHPNPGKAAEGRRLHGLEPDPDTAPVVVRIFNEFLCGYGIYAIAEGLTRDSIPSPSAHDPRRNPHRDTRAWAKSAVRAILDNPRYTGRQVWNRQKKHESLLDITDVSLGYTTKMRWNTQDKWIVSKGIVHTPLIEDEMFARVQDIFRGKARTGPAHGVQRTRRPYLLRGALICGVCERKMQGHWSHEQAYYRCRFPNEYGLANRVQHPRNLYVREAWVTRPLDDWLAKVFLPHRIDKTVDLMTATAPDAGRLDVTECAQARAEIAQCDAKLATHRSALEAGADPGLITRWVAETQAVRAQAETKLRPPRSGTDTGISREQVADLIRAAGDLTQVIHQAAPADKAEIYQKLGLRIRYVPAQQKVLVEAHLNQHIPDTRGAPVGVRGGT</sequence>
<dbReference type="InterPro" id="IPR011109">
    <property type="entry name" value="DNA_bind_recombinase_dom"/>
</dbReference>
<dbReference type="PANTHER" id="PTHR30461">
    <property type="entry name" value="DNA-INVERTASE FROM LAMBDOID PROPHAGE"/>
    <property type="match status" value="1"/>
</dbReference>
<gene>
    <name evidence="3" type="ORF">DVA86_26115</name>
</gene>
<dbReference type="GO" id="GO:0000150">
    <property type="term" value="F:DNA strand exchange activity"/>
    <property type="evidence" value="ECO:0007669"/>
    <property type="project" value="InterPro"/>
</dbReference>
<evidence type="ECO:0000256" key="1">
    <source>
        <dbReference type="SAM" id="MobiDB-lite"/>
    </source>
</evidence>
<dbReference type="InterPro" id="IPR025827">
    <property type="entry name" value="Zn_ribbon_recom_dom"/>
</dbReference>
<dbReference type="Gene3D" id="3.90.1750.20">
    <property type="entry name" value="Putative Large Serine Recombinase, Chain B, Domain 2"/>
    <property type="match status" value="1"/>
</dbReference>
<proteinExistence type="predicted"/>
<dbReference type="EMBL" id="CP031320">
    <property type="protein sequence ID" value="AXK35595.1"/>
    <property type="molecule type" value="Genomic_DNA"/>
</dbReference>
<dbReference type="Pfam" id="PF13408">
    <property type="entry name" value="Zn_ribbon_recom"/>
    <property type="match status" value="1"/>
</dbReference>
<dbReference type="Pfam" id="PF07508">
    <property type="entry name" value="Recombinase"/>
    <property type="match status" value="1"/>
</dbReference>
<dbReference type="KEGG" id="sarm:DVA86_26115"/>